<evidence type="ECO:0000256" key="4">
    <source>
        <dbReference type="ARBA" id="ARBA00009592"/>
    </source>
</evidence>
<keyword evidence="20" id="KW-0547">Nucleotide-binding</keyword>
<evidence type="ECO:0000256" key="3">
    <source>
        <dbReference type="ARBA" id="ARBA00004906"/>
    </source>
</evidence>
<feature type="domain" description="RING-type" evidence="23">
    <location>
        <begin position="528"/>
        <end position="570"/>
    </location>
</feature>
<dbReference type="GO" id="GO:0005524">
    <property type="term" value="F:ATP binding"/>
    <property type="evidence" value="ECO:0007669"/>
    <property type="project" value="UniProtKB-UniRule"/>
</dbReference>
<evidence type="ECO:0000256" key="8">
    <source>
        <dbReference type="ARBA" id="ARBA00022692"/>
    </source>
</evidence>
<comment type="subcellular location">
    <subcellularLocation>
        <location evidence="2">Membrane</location>
        <topology evidence="2">Single-pass type I membrane protein</topology>
    </subcellularLocation>
</comment>
<dbReference type="Gene3D" id="3.30.40.10">
    <property type="entry name" value="Zinc/RING finger domain, C3HC4 (zinc finger)"/>
    <property type="match status" value="1"/>
</dbReference>
<evidence type="ECO:0000256" key="16">
    <source>
        <dbReference type="ARBA" id="ARBA00023136"/>
    </source>
</evidence>
<keyword evidence="20" id="KW-0067">ATP-binding</keyword>
<keyword evidence="8 21" id="KW-0812">Transmembrane</keyword>
<gene>
    <name evidence="24" type="ORF">CICLE_v10024093mg</name>
</gene>
<evidence type="ECO:0000256" key="9">
    <source>
        <dbReference type="ARBA" id="ARBA00022723"/>
    </source>
</evidence>
<keyword evidence="10" id="KW-0732">Signal</keyword>
<proteinExistence type="inferred from homology"/>
<comment type="similarity">
    <text evidence="4">Belongs to the RLP family.</text>
</comment>
<keyword evidence="15 21" id="KW-1133">Transmembrane helix</keyword>
<dbReference type="GO" id="GO:0008270">
    <property type="term" value="F:zinc ion binding"/>
    <property type="evidence" value="ECO:0007669"/>
    <property type="project" value="UniProtKB-KW"/>
</dbReference>
<dbReference type="InterPro" id="IPR017441">
    <property type="entry name" value="Protein_kinase_ATP_BS"/>
</dbReference>
<keyword evidence="25" id="KW-1185">Reference proteome</keyword>
<reference evidence="24 25" key="1">
    <citation type="submission" date="2013-10" db="EMBL/GenBank/DDBJ databases">
        <authorList>
            <consortium name="International Citrus Genome Consortium"/>
            <person name="Jenkins J."/>
            <person name="Schmutz J."/>
            <person name="Prochnik S."/>
            <person name="Rokhsar D."/>
            <person name="Gmitter F."/>
            <person name="Ollitrault P."/>
            <person name="Machado M."/>
            <person name="Talon M."/>
            <person name="Wincker P."/>
            <person name="Jaillon O."/>
            <person name="Morgante M."/>
        </authorList>
    </citation>
    <scope>NUCLEOTIDE SEQUENCE</scope>
    <source>
        <strain evidence="25">cv. Clemenules</strain>
    </source>
</reference>
<feature type="domain" description="Protein kinase" evidence="22">
    <location>
        <begin position="313"/>
        <end position="717"/>
    </location>
</feature>
<dbReference type="InterPro" id="IPR013083">
    <property type="entry name" value="Znf_RING/FYVE/PHD"/>
</dbReference>
<evidence type="ECO:0000256" key="10">
    <source>
        <dbReference type="ARBA" id="ARBA00022729"/>
    </source>
</evidence>
<evidence type="ECO:0000256" key="18">
    <source>
        <dbReference type="ARBA" id="ARBA00024209"/>
    </source>
</evidence>
<comment type="catalytic activity">
    <reaction evidence="1">
        <text>S-ubiquitinyl-[E2 ubiquitin-conjugating enzyme]-L-cysteine + [acceptor protein]-L-lysine = [E2 ubiquitin-conjugating enzyme]-L-cysteine + N(6)-ubiquitinyl-[acceptor protein]-L-lysine.</text>
        <dbReference type="EC" id="2.3.2.27"/>
    </reaction>
</comment>
<feature type="transmembrane region" description="Helical" evidence="21">
    <location>
        <begin position="217"/>
        <end position="239"/>
    </location>
</feature>
<dbReference type="CDD" id="cd16461">
    <property type="entry name" value="RING-H2_EL5-like"/>
    <property type="match status" value="1"/>
</dbReference>
<comment type="pathway">
    <text evidence="3">Protein modification; protein ubiquitination.</text>
</comment>
<dbReference type="PANTHER" id="PTHR48007">
    <property type="entry name" value="LEUCINE-RICH REPEAT RECEPTOR-LIKE PROTEIN KINASE PXC1"/>
    <property type="match status" value="1"/>
</dbReference>
<dbReference type="SUPFAM" id="SSF52058">
    <property type="entry name" value="L domain-like"/>
    <property type="match status" value="1"/>
</dbReference>
<dbReference type="Proteomes" id="UP000030687">
    <property type="component" value="Unassembled WGS sequence"/>
</dbReference>
<evidence type="ECO:0000256" key="6">
    <source>
        <dbReference type="ARBA" id="ARBA00022614"/>
    </source>
</evidence>
<dbReference type="GO" id="GO:0061630">
    <property type="term" value="F:ubiquitin protein ligase activity"/>
    <property type="evidence" value="ECO:0007669"/>
    <property type="project" value="UniProtKB-EC"/>
</dbReference>
<name>V4TI26_CITCL</name>
<dbReference type="AlphaFoldDB" id="V4TI26"/>
<dbReference type="KEGG" id="cic:CICLE_v10024093mg"/>
<dbReference type="InterPro" id="IPR000719">
    <property type="entry name" value="Prot_kinase_dom"/>
</dbReference>
<dbReference type="PROSITE" id="PS50089">
    <property type="entry name" value="ZF_RING_2"/>
    <property type="match status" value="1"/>
</dbReference>
<evidence type="ECO:0000256" key="12">
    <source>
        <dbReference type="ARBA" id="ARBA00022771"/>
    </source>
</evidence>
<dbReference type="FunFam" id="3.80.10.10:FF:000041">
    <property type="entry name" value="LRR receptor-like serine/threonine-protein kinase ERECTA"/>
    <property type="match status" value="1"/>
</dbReference>
<keyword evidence="11" id="KW-0677">Repeat</keyword>
<dbReference type="eggNOG" id="KOG0800">
    <property type="taxonomic scope" value="Eukaryota"/>
</dbReference>
<dbReference type="Gene3D" id="3.80.10.10">
    <property type="entry name" value="Ribonuclease Inhibitor"/>
    <property type="match status" value="1"/>
</dbReference>
<organism evidence="24 25">
    <name type="scientific">Citrus clementina</name>
    <name type="common">Clementine</name>
    <name type="synonym">Citrus deliciosa x Citrus sinensis</name>
    <dbReference type="NCBI Taxonomy" id="85681"/>
    <lineage>
        <taxon>Eukaryota</taxon>
        <taxon>Viridiplantae</taxon>
        <taxon>Streptophyta</taxon>
        <taxon>Embryophyta</taxon>
        <taxon>Tracheophyta</taxon>
        <taxon>Spermatophyta</taxon>
        <taxon>Magnoliopsida</taxon>
        <taxon>eudicotyledons</taxon>
        <taxon>Gunneridae</taxon>
        <taxon>Pentapetalae</taxon>
        <taxon>rosids</taxon>
        <taxon>malvids</taxon>
        <taxon>Sapindales</taxon>
        <taxon>Rutaceae</taxon>
        <taxon>Aurantioideae</taxon>
        <taxon>Citrus</taxon>
    </lineage>
</organism>
<comment type="similarity">
    <text evidence="18">Belongs to the RING-type zinc finger family. ATL subfamily.</text>
</comment>
<dbReference type="SMART" id="SM00184">
    <property type="entry name" value="RING"/>
    <property type="match status" value="1"/>
</dbReference>
<evidence type="ECO:0000256" key="20">
    <source>
        <dbReference type="PROSITE-ProRule" id="PRU10141"/>
    </source>
</evidence>
<dbReference type="Gene3D" id="1.10.510.10">
    <property type="entry name" value="Transferase(Phosphotransferase) domain 1"/>
    <property type="match status" value="1"/>
</dbReference>
<evidence type="ECO:0000256" key="1">
    <source>
        <dbReference type="ARBA" id="ARBA00000900"/>
    </source>
</evidence>
<keyword evidence="12 19" id="KW-0863">Zinc-finger</keyword>
<evidence type="ECO:0000259" key="23">
    <source>
        <dbReference type="PROSITE" id="PS50089"/>
    </source>
</evidence>
<dbReference type="Gramene" id="ESR53017">
    <property type="protein sequence ID" value="ESR53017"/>
    <property type="gene ID" value="CICLE_v10024093mg"/>
</dbReference>
<dbReference type="InterPro" id="IPR011009">
    <property type="entry name" value="Kinase-like_dom_sf"/>
</dbReference>
<dbReference type="Pfam" id="PF13855">
    <property type="entry name" value="LRR_8"/>
    <property type="match status" value="1"/>
</dbReference>
<dbReference type="SUPFAM" id="SSF56112">
    <property type="entry name" value="Protein kinase-like (PK-like)"/>
    <property type="match status" value="1"/>
</dbReference>
<dbReference type="OMA" id="GLMISHS"/>
<feature type="binding site" evidence="20">
    <location>
        <position position="341"/>
    </location>
    <ligand>
        <name>ATP</name>
        <dbReference type="ChEBI" id="CHEBI:30616"/>
    </ligand>
</feature>
<protein>
    <recommendedName>
        <fullName evidence="5">RING-type E3 ubiquitin transferase</fullName>
        <ecNumber evidence="5">2.3.2.27</ecNumber>
    </recommendedName>
</protein>
<dbReference type="FunFam" id="3.30.40.10:FF:000187">
    <property type="entry name" value="E3 ubiquitin-protein ligase ATL6"/>
    <property type="match status" value="1"/>
</dbReference>
<evidence type="ECO:0000313" key="25">
    <source>
        <dbReference type="Proteomes" id="UP000030687"/>
    </source>
</evidence>
<keyword evidence="9" id="KW-0479">Metal-binding</keyword>
<dbReference type="InParanoid" id="V4TI26"/>
<evidence type="ECO:0000256" key="7">
    <source>
        <dbReference type="ARBA" id="ARBA00022679"/>
    </source>
</evidence>
<evidence type="ECO:0000259" key="22">
    <source>
        <dbReference type="PROSITE" id="PS50011"/>
    </source>
</evidence>
<dbReference type="InterPro" id="IPR046959">
    <property type="entry name" value="PRK1-6/SRF4-like"/>
</dbReference>
<dbReference type="GO" id="GO:0016020">
    <property type="term" value="C:membrane"/>
    <property type="evidence" value="ECO:0007669"/>
    <property type="project" value="UniProtKB-SubCell"/>
</dbReference>
<dbReference type="EC" id="2.3.2.27" evidence="5"/>
<dbReference type="GO" id="GO:0004672">
    <property type="term" value="F:protein kinase activity"/>
    <property type="evidence" value="ECO:0007669"/>
    <property type="project" value="InterPro"/>
</dbReference>
<dbReference type="PROSITE" id="PS00107">
    <property type="entry name" value="PROTEIN_KINASE_ATP"/>
    <property type="match status" value="1"/>
</dbReference>
<dbReference type="PROSITE" id="PS50011">
    <property type="entry name" value="PROTEIN_KINASE_DOM"/>
    <property type="match status" value="1"/>
</dbReference>
<dbReference type="InterPro" id="IPR001611">
    <property type="entry name" value="Leu-rich_rpt"/>
</dbReference>
<keyword evidence="14" id="KW-0862">Zinc</keyword>
<keyword evidence="16 21" id="KW-0472">Membrane</keyword>
<evidence type="ECO:0000256" key="17">
    <source>
        <dbReference type="ARBA" id="ARBA00023180"/>
    </source>
</evidence>
<keyword evidence="7" id="KW-0808">Transferase</keyword>
<accession>V4TI26</accession>
<dbReference type="InterPro" id="IPR032675">
    <property type="entry name" value="LRR_dom_sf"/>
</dbReference>
<evidence type="ECO:0000256" key="21">
    <source>
        <dbReference type="SAM" id="Phobius"/>
    </source>
</evidence>
<evidence type="ECO:0000256" key="19">
    <source>
        <dbReference type="PROSITE-ProRule" id="PRU00175"/>
    </source>
</evidence>
<dbReference type="Pfam" id="PF07714">
    <property type="entry name" value="PK_Tyr_Ser-Thr"/>
    <property type="match status" value="1"/>
</dbReference>
<dbReference type="EMBL" id="KI536661">
    <property type="protein sequence ID" value="ESR53017.1"/>
    <property type="molecule type" value="Genomic_DNA"/>
</dbReference>
<keyword evidence="6" id="KW-0433">Leucine-rich repeat</keyword>
<dbReference type="PROSITE" id="PS51450">
    <property type="entry name" value="LRR"/>
    <property type="match status" value="1"/>
</dbReference>
<evidence type="ECO:0000256" key="14">
    <source>
        <dbReference type="ARBA" id="ARBA00022833"/>
    </source>
</evidence>
<sequence length="751" mass="83188">MEKLSVGNAARDHNWGWNRSSDPCSGKWVGVTCDSRQKSVRKIVLDGFNLSGILDTTSVCKTQSLVVLSLEENNIAGTVSQEISNCKQLTHLYVGRNKLSGNLPDSLSKLNNLKRLDISNNNFSSELPDLSRISGLLTFFAENNQLRGGIPEFDFSNLLQFNVSNNNLSGPVPGVNGRLGADSFSGNPGLCGKPLPNACPPTPPPIKESKGSSTNQVFLFSGYILLGLFILLLVVLKLVSKNKQKEEKTDVIKKEVALDINSNKRSSISSVHRAGDNRSEYSITSVDSGAASSSLVVLTSSKVNKLKFEDLLRAPAELLGRGKHGSLYRVVLDDGLMLAVKRLRDWSISSEDFKNRMQKIDHVKHPNVLPPLAYYCSKQEKLLVYEYQPNGSLFNLLHGKFINQLYIFHFHLNLVVVRSENGQSFDWGSRLRVAACVAKALALIHEELREDGIAHGNLKSNNILFNNNMEPCISEYGLISNRFPETTLQTQLQQLFRLHDSGLDQSLIDALPMFCYKDIVGLKEPFDCAVCLCEFSEHDKLRLLTSCSHAFHITCIDTWLLSNSTCPLCRGTLSSSDNSLENPVSSFDVSREISTGFTTDEENGFSGRHKPENVQESATPKRVFSVRLGKFKSINGDNRERVQGEMSICNKLDARRCYSMGAFQYVLVDSDLQVALSNHIACDGTGSSNSLVDGELEGKKISERTRGESYSVSKIWLWPKKSRLPSSSSNAHMAELGLASSRSYYKFANEL</sequence>
<keyword evidence="13" id="KW-0833">Ubl conjugation pathway</keyword>
<dbReference type="InterPro" id="IPR001245">
    <property type="entry name" value="Ser-Thr/Tyr_kinase_cat_dom"/>
</dbReference>
<dbReference type="Pfam" id="PF13639">
    <property type="entry name" value="zf-RING_2"/>
    <property type="match status" value="1"/>
</dbReference>
<dbReference type="SUPFAM" id="SSF57850">
    <property type="entry name" value="RING/U-box"/>
    <property type="match status" value="1"/>
</dbReference>
<evidence type="ECO:0000256" key="15">
    <source>
        <dbReference type="ARBA" id="ARBA00022989"/>
    </source>
</evidence>
<keyword evidence="17" id="KW-0325">Glycoprotein</keyword>
<evidence type="ECO:0000256" key="13">
    <source>
        <dbReference type="ARBA" id="ARBA00022786"/>
    </source>
</evidence>
<evidence type="ECO:0000256" key="2">
    <source>
        <dbReference type="ARBA" id="ARBA00004479"/>
    </source>
</evidence>
<dbReference type="PANTHER" id="PTHR48007:SF79">
    <property type="entry name" value="(WILD MALAYSIAN BANANA) HYPOTHETICAL PROTEIN"/>
    <property type="match status" value="1"/>
</dbReference>
<dbReference type="InterPro" id="IPR001841">
    <property type="entry name" value="Znf_RING"/>
</dbReference>
<evidence type="ECO:0000256" key="5">
    <source>
        <dbReference type="ARBA" id="ARBA00012483"/>
    </source>
</evidence>
<evidence type="ECO:0000313" key="24">
    <source>
        <dbReference type="EMBL" id="ESR53017.1"/>
    </source>
</evidence>
<evidence type="ECO:0000256" key="11">
    <source>
        <dbReference type="ARBA" id="ARBA00022737"/>
    </source>
</evidence>
<dbReference type="Gene3D" id="3.30.200.20">
    <property type="entry name" value="Phosphorylase Kinase, domain 1"/>
    <property type="match status" value="1"/>
</dbReference>